<feature type="compositionally biased region" description="Low complexity" evidence="1">
    <location>
        <begin position="311"/>
        <end position="328"/>
    </location>
</feature>
<dbReference type="InterPro" id="IPR021109">
    <property type="entry name" value="Peptidase_aspartic_dom_sf"/>
</dbReference>
<dbReference type="PROSITE" id="PS51767">
    <property type="entry name" value="PEPTIDASE_A1"/>
    <property type="match status" value="1"/>
</dbReference>
<dbReference type="Gene3D" id="2.40.70.10">
    <property type="entry name" value="Acid Proteases"/>
    <property type="match status" value="2"/>
</dbReference>
<accession>A0A545UV34</accession>
<proteinExistence type="predicted"/>
<evidence type="ECO:0000313" key="3">
    <source>
        <dbReference type="EMBL" id="TQV93324.1"/>
    </source>
</evidence>
<comment type="caution">
    <text evidence="3">The sequence shown here is derived from an EMBL/GenBank/DDBJ whole genome shotgun (WGS) entry which is preliminary data.</text>
</comment>
<feature type="compositionally biased region" description="Low complexity" evidence="1">
    <location>
        <begin position="525"/>
        <end position="548"/>
    </location>
</feature>
<keyword evidence="4" id="KW-1185">Reference proteome</keyword>
<dbReference type="EMBL" id="SPUK01000012">
    <property type="protein sequence ID" value="TQV93324.1"/>
    <property type="molecule type" value="Genomic_DNA"/>
</dbReference>
<sequence length="711" mass="74676">MKYNLHYVPFLLVSEVVVAQPRVLQASVQHFQSKEAGPWQPLMAMAFGNPPQEITGIFDSGSGDTVIPQARSRLCKSPNQQCAEPAAIVRGQFDRNQSSDVKDVTGERFNASFSGGDVFLGDYIKTTVTVAGGSVPDAQVALANEGGTTDDFPVFAIYGFGPSASVQTNKTYENLPQAMKSAGVTKGNSYSVVLNSTPFANGSVFIGGIDRSKFTGELQKVDIVKNIDRGVIDDFFATMSSISLDMSGGDGTQNAKREEQPARRTFGRFSGHRRAARVTKEAKGTHGNDQAIDRRNDPIGDGNGDGDIGDFDTGNFNDIGNGNNNENGNNGGSGGNNVDGNRSGDRDSSNNSGSNDSGSNGNGNGIDNGSDGNGVDGNKGQINDQKDSGNDGNGIENDGKDNNKDGNGNDGSANGNLGKSNGNRNGDRNNGNGKDNQNSNSNVVSGNGNEVGGEVDGNKGDGNNRNTGNNRNNGNNGTNGKNKNKNNGNDNDNGNGNGNGNNTNKGNGNENTKNKNKKKNKNKNKNQNGNKGNNGNTGNTGNTGSNGNNGNLINLGLKKKEGLTLFDTGGIDLTLPAGVVKSMAKALDTEFSEEDGLGPVECDKLSAGNKLVMGFNNDSVKTTLGLDKLRLSEELTNPAIKNDGLCQVGVNVIRKPPKPKDGEEPEETFNIMGFVYYTDVYTVFDLESNSLWFAQAEGDPSAPGGQLEEFP</sequence>
<dbReference type="InterPro" id="IPR033121">
    <property type="entry name" value="PEPTIDASE_A1"/>
</dbReference>
<dbReference type="Pfam" id="PF00026">
    <property type="entry name" value="Asp"/>
    <property type="match status" value="2"/>
</dbReference>
<feature type="compositionally biased region" description="Low complexity" evidence="1">
    <location>
        <begin position="349"/>
        <end position="359"/>
    </location>
</feature>
<gene>
    <name evidence="3" type="ORF">IF1G_07902</name>
</gene>
<feature type="domain" description="Peptidase A1" evidence="2">
    <location>
        <begin position="41"/>
        <end position="694"/>
    </location>
</feature>
<feature type="compositionally biased region" description="Low complexity" evidence="1">
    <location>
        <begin position="410"/>
        <end position="448"/>
    </location>
</feature>
<feature type="compositionally biased region" description="Basic and acidic residues" evidence="1">
    <location>
        <begin position="278"/>
        <end position="298"/>
    </location>
</feature>
<organism evidence="3 4">
    <name type="scientific">Cordyceps javanica</name>
    <dbReference type="NCBI Taxonomy" id="43265"/>
    <lineage>
        <taxon>Eukaryota</taxon>
        <taxon>Fungi</taxon>
        <taxon>Dikarya</taxon>
        <taxon>Ascomycota</taxon>
        <taxon>Pezizomycotina</taxon>
        <taxon>Sordariomycetes</taxon>
        <taxon>Hypocreomycetidae</taxon>
        <taxon>Hypocreales</taxon>
        <taxon>Cordycipitaceae</taxon>
        <taxon>Cordyceps</taxon>
    </lineage>
</organism>
<dbReference type="STRING" id="43265.A0A545UV34"/>
<evidence type="ECO:0000259" key="2">
    <source>
        <dbReference type="PROSITE" id="PS51767"/>
    </source>
</evidence>
<dbReference type="SUPFAM" id="SSF50630">
    <property type="entry name" value="Acid proteases"/>
    <property type="match status" value="2"/>
</dbReference>
<dbReference type="Proteomes" id="UP000315783">
    <property type="component" value="Unassembled WGS sequence"/>
</dbReference>
<feature type="compositionally biased region" description="Gly residues" evidence="1">
    <location>
        <begin position="360"/>
        <end position="377"/>
    </location>
</feature>
<feature type="region of interest" description="Disordered" evidence="1">
    <location>
        <begin position="246"/>
        <end position="548"/>
    </location>
</feature>
<feature type="compositionally biased region" description="Low complexity" evidence="1">
    <location>
        <begin position="461"/>
        <end position="511"/>
    </location>
</feature>
<evidence type="ECO:0000256" key="1">
    <source>
        <dbReference type="SAM" id="MobiDB-lite"/>
    </source>
</evidence>
<evidence type="ECO:0000313" key="4">
    <source>
        <dbReference type="Proteomes" id="UP000315783"/>
    </source>
</evidence>
<name>A0A545UV34_9HYPO</name>
<dbReference type="OrthoDB" id="771136at2759"/>
<dbReference type="AlphaFoldDB" id="A0A545UV34"/>
<feature type="compositionally biased region" description="Basic residues" evidence="1">
    <location>
        <begin position="514"/>
        <end position="524"/>
    </location>
</feature>
<protein>
    <submittedName>
        <fullName evidence="3">Candidapepsin-4</fullName>
    </submittedName>
</protein>
<reference evidence="3 4" key="1">
    <citation type="journal article" date="2019" name="Appl. Microbiol. Biotechnol.">
        <title>Genome sequence of Isaria javanica and comparative genome analysis insights into family S53 peptidase evolution in fungal entomopathogens.</title>
        <authorList>
            <person name="Lin R."/>
            <person name="Zhang X."/>
            <person name="Xin B."/>
            <person name="Zou M."/>
            <person name="Gao Y."/>
            <person name="Qin F."/>
            <person name="Hu Q."/>
            <person name="Xie B."/>
            <person name="Cheng X."/>
        </authorList>
    </citation>
    <scope>NUCLEOTIDE SEQUENCE [LARGE SCALE GENOMIC DNA]</scope>
    <source>
        <strain evidence="3 4">IJ1G</strain>
    </source>
</reference>